<proteinExistence type="predicted"/>
<dbReference type="Proteomes" id="UP001497453">
    <property type="component" value="Chromosome 9"/>
</dbReference>
<feature type="region of interest" description="Disordered" evidence="1">
    <location>
        <begin position="15"/>
        <end position="59"/>
    </location>
</feature>
<feature type="compositionally biased region" description="Low complexity" evidence="1">
    <location>
        <begin position="37"/>
        <end position="53"/>
    </location>
</feature>
<keyword evidence="3" id="KW-1185">Reference proteome</keyword>
<feature type="compositionally biased region" description="Low complexity" evidence="1">
    <location>
        <begin position="809"/>
        <end position="829"/>
    </location>
</feature>
<feature type="region of interest" description="Disordered" evidence="1">
    <location>
        <begin position="744"/>
        <end position="831"/>
    </location>
</feature>
<feature type="region of interest" description="Disordered" evidence="1">
    <location>
        <begin position="475"/>
        <end position="510"/>
    </location>
</feature>
<feature type="compositionally biased region" description="Polar residues" evidence="1">
    <location>
        <begin position="617"/>
        <end position="626"/>
    </location>
</feature>
<reference evidence="3" key="1">
    <citation type="submission" date="2024-04" db="EMBL/GenBank/DDBJ databases">
        <authorList>
            <person name="Shaw F."/>
            <person name="Minotto A."/>
        </authorList>
    </citation>
    <scope>NUCLEOTIDE SEQUENCE [LARGE SCALE GENOMIC DNA]</scope>
</reference>
<feature type="compositionally biased region" description="Basic and acidic residues" evidence="1">
    <location>
        <begin position="499"/>
        <end position="510"/>
    </location>
</feature>
<feature type="compositionally biased region" description="Polar residues" evidence="1">
    <location>
        <begin position="785"/>
        <end position="804"/>
    </location>
</feature>
<feature type="region of interest" description="Disordered" evidence="1">
    <location>
        <begin position="617"/>
        <end position="726"/>
    </location>
</feature>
<dbReference type="EMBL" id="OZ037952">
    <property type="protein sequence ID" value="CAL1716346.1"/>
    <property type="molecule type" value="Genomic_DNA"/>
</dbReference>
<sequence>MLKARYPDVMRADLDTILHEDDDEDDSLFGSPPPSPGRGRSPSPLALPSGSGSKCAQNVGTLALPGSHLFSELPSAHMPALAVTAPSDVVQQRQQQLLAAPPVWAERRPSTQSSVNGSRSSSGVNTPTPAAPRVTKPPRKSKKTRADSTPRPTPPITLPDPSEPPPSNFLRNQQALLGLAGLVSGVKPANLALKRHTQGSTPNNPIVVEDEDDGPTIGRHPPASASGIPSVNLPTPPSDAILQTLINQKNIFPVVDALLRLASRGSEAQQLYPQQYSAFYRPPPGTTPDGTPTTPTTGPPPIKRRKLSSVPAGAADWDVPYPFAAGQGPADYRTNWERQRGKQLLGDLVGLVKSAARKAAAKNYYQSLTMQQQQMLWEQKYGTQQGPKVFRHYRPETMHYGLPPGQVPQVSQHYMGGYFQPPAAATPPPMASLVDPSKAAPSTSNGTPPQGYISSMAPYPPYYYPPYPYPLPGQPGASVSSPSTGSPPENVPASASASTHDDTNNENAYPRDLDDFLTLFSNMTPSELEQIFAMPAMDLASAMKTDDEAEMGAGTSSSDDVMDVDEREKLSASATTPSNVESPSGDAAMQSAIEQALYSMDPSLLSIDPALVALSFPSSSQSNAPEPSNHPRETSRPPQTPQISIQTSQASSRESTTSNTGAPPTPTLIGSPLSPRPLSEPDHGPQTPDWDGLFGDVEIVNGPGEVEGDGHGEGTGGEGEGKEGIRLGACSTRNGAKKSMLTKRVRFADSEGNDKGKGKEVMREVSPEQQGTLEDGPVRHVQGQEHASVQQIPEGQTQPVSQTPPYLHSPYASQSPPSTSSGPASSYPTNPITPLFTAPSLPYNQTPFVPPFNPYNPLNTLAQLNPLAGQSKTKTRNKEDILRRARAMRAQLVQEIERAKVEYWETTMEAGCLALLAKEKGLDGSVGGRVMEVASR</sequence>
<feature type="compositionally biased region" description="Low complexity" evidence="1">
    <location>
        <begin position="110"/>
        <end position="126"/>
    </location>
</feature>
<feature type="region of interest" description="Disordered" evidence="1">
    <location>
        <begin position="426"/>
        <end position="452"/>
    </location>
</feature>
<feature type="compositionally biased region" description="Polar residues" evidence="1">
    <location>
        <begin position="477"/>
        <end position="498"/>
    </location>
</feature>
<evidence type="ECO:0000313" key="2">
    <source>
        <dbReference type="EMBL" id="CAL1716346.1"/>
    </source>
</evidence>
<feature type="compositionally biased region" description="Polar residues" evidence="1">
    <location>
        <begin position="641"/>
        <end position="662"/>
    </location>
</feature>
<name>A0ABP1E8G2_9APHY</name>
<accession>A0ABP1E8G2</accession>
<evidence type="ECO:0000313" key="3">
    <source>
        <dbReference type="Proteomes" id="UP001497453"/>
    </source>
</evidence>
<feature type="compositionally biased region" description="Low complexity" evidence="1">
    <location>
        <begin position="287"/>
        <end position="296"/>
    </location>
</feature>
<feature type="compositionally biased region" description="Pro residues" evidence="1">
    <location>
        <begin position="151"/>
        <end position="167"/>
    </location>
</feature>
<protein>
    <submittedName>
        <fullName evidence="2">Uncharacterized protein</fullName>
    </submittedName>
</protein>
<gene>
    <name evidence="2" type="ORF">GFSPODELE1_LOCUS10715</name>
</gene>
<feature type="region of interest" description="Disordered" evidence="1">
    <location>
        <begin position="195"/>
        <end position="231"/>
    </location>
</feature>
<feature type="compositionally biased region" description="Basic and acidic residues" evidence="1">
    <location>
        <begin position="746"/>
        <end position="766"/>
    </location>
</feature>
<feature type="region of interest" description="Disordered" evidence="1">
    <location>
        <begin position="277"/>
        <end position="306"/>
    </location>
</feature>
<feature type="region of interest" description="Disordered" evidence="1">
    <location>
        <begin position="100"/>
        <end position="170"/>
    </location>
</feature>
<evidence type="ECO:0000256" key="1">
    <source>
        <dbReference type="SAM" id="MobiDB-lite"/>
    </source>
</evidence>
<organism evidence="2 3">
    <name type="scientific">Somion occarium</name>
    <dbReference type="NCBI Taxonomy" id="3059160"/>
    <lineage>
        <taxon>Eukaryota</taxon>
        <taxon>Fungi</taxon>
        <taxon>Dikarya</taxon>
        <taxon>Basidiomycota</taxon>
        <taxon>Agaricomycotina</taxon>
        <taxon>Agaricomycetes</taxon>
        <taxon>Polyporales</taxon>
        <taxon>Cerrenaceae</taxon>
        <taxon>Somion</taxon>
    </lineage>
</organism>